<feature type="transmembrane region" description="Helical" evidence="1">
    <location>
        <begin position="6"/>
        <end position="24"/>
    </location>
</feature>
<keyword evidence="1" id="KW-0472">Membrane</keyword>
<dbReference type="AlphaFoldDB" id="A0A0E0MET1"/>
<evidence type="ECO:0000313" key="2">
    <source>
        <dbReference type="EnsemblPlants" id="OPUNC11G09360.1"/>
    </source>
</evidence>
<sequence length="75" mass="8617">MVVWAMVLADICTLHLHLFAVGFLRRSIKKNGRDQEKTAGERCSNLIRSVGRVLMMPEINWRLSVFGFILDIPVF</sequence>
<name>A0A0E0MET1_ORYPU</name>
<dbReference type="EnsemblPlants" id="OPUNC11G09360.1">
    <property type="protein sequence ID" value="OPUNC11G09360.1"/>
    <property type="gene ID" value="OPUNC11G09360"/>
</dbReference>
<reference evidence="2" key="2">
    <citation type="submission" date="2018-05" db="EMBL/GenBank/DDBJ databases">
        <title>OpunRS2 (Oryza punctata Reference Sequence Version 2).</title>
        <authorList>
            <person name="Zhang J."/>
            <person name="Kudrna D."/>
            <person name="Lee S."/>
            <person name="Talag J."/>
            <person name="Welchert J."/>
            <person name="Wing R.A."/>
        </authorList>
    </citation>
    <scope>NUCLEOTIDE SEQUENCE [LARGE SCALE GENOMIC DNA]</scope>
</reference>
<keyword evidence="3" id="KW-1185">Reference proteome</keyword>
<dbReference type="HOGENOM" id="CLU_2675338_0_0_1"/>
<proteinExistence type="predicted"/>
<organism evidence="2">
    <name type="scientific">Oryza punctata</name>
    <name type="common">Red rice</name>
    <dbReference type="NCBI Taxonomy" id="4537"/>
    <lineage>
        <taxon>Eukaryota</taxon>
        <taxon>Viridiplantae</taxon>
        <taxon>Streptophyta</taxon>
        <taxon>Embryophyta</taxon>
        <taxon>Tracheophyta</taxon>
        <taxon>Spermatophyta</taxon>
        <taxon>Magnoliopsida</taxon>
        <taxon>Liliopsida</taxon>
        <taxon>Poales</taxon>
        <taxon>Poaceae</taxon>
        <taxon>BOP clade</taxon>
        <taxon>Oryzoideae</taxon>
        <taxon>Oryzeae</taxon>
        <taxon>Oryzinae</taxon>
        <taxon>Oryza</taxon>
    </lineage>
</organism>
<keyword evidence="1" id="KW-0812">Transmembrane</keyword>
<keyword evidence="1" id="KW-1133">Transmembrane helix</keyword>
<reference evidence="2" key="1">
    <citation type="submission" date="2015-04" db="UniProtKB">
        <authorList>
            <consortium name="EnsemblPlants"/>
        </authorList>
    </citation>
    <scope>IDENTIFICATION</scope>
</reference>
<protein>
    <submittedName>
        <fullName evidence="2">Uncharacterized protein</fullName>
    </submittedName>
</protein>
<accession>A0A0E0MET1</accession>
<dbReference type="Proteomes" id="UP000026962">
    <property type="component" value="Chromosome 11"/>
</dbReference>
<evidence type="ECO:0000313" key="3">
    <source>
        <dbReference type="Proteomes" id="UP000026962"/>
    </source>
</evidence>
<evidence type="ECO:0000256" key="1">
    <source>
        <dbReference type="SAM" id="Phobius"/>
    </source>
</evidence>
<dbReference type="Gramene" id="OPUNC11G09360.1">
    <property type="protein sequence ID" value="OPUNC11G09360.1"/>
    <property type="gene ID" value="OPUNC11G09360"/>
</dbReference>